<name>A0ABZ0SPF2_9MICO</name>
<keyword evidence="3" id="KW-1185">Reference proteome</keyword>
<dbReference type="InterPro" id="IPR050855">
    <property type="entry name" value="NDM-1-like"/>
</dbReference>
<dbReference type="Proteomes" id="UP001323798">
    <property type="component" value="Chromosome"/>
</dbReference>
<accession>A0ABZ0SPF2</accession>
<evidence type="ECO:0000259" key="1">
    <source>
        <dbReference type="SMART" id="SM00849"/>
    </source>
</evidence>
<proteinExistence type="predicted"/>
<dbReference type="Pfam" id="PF00753">
    <property type="entry name" value="Lactamase_B"/>
    <property type="match status" value="1"/>
</dbReference>
<dbReference type="SMART" id="SM00849">
    <property type="entry name" value="Lactamase_B"/>
    <property type="match status" value="1"/>
</dbReference>
<evidence type="ECO:0000313" key="3">
    <source>
        <dbReference type="Proteomes" id="UP001323798"/>
    </source>
</evidence>
<dbReference type="InterPro" id="IPR001279">
    <property type="entry name" value="Metallo-B-lactamas"/>
</dbReference>
<dbReference type="RefSeq" id="WP_320942837.1">
    <property type="nucleotide sequence ID" value="NZ_BAABEU010000003.1"/>
</dbReference>
<organism evidence="2 3">
    <name type="scientific">Microbacterium rhizosphaerae</name>
    <dbReference type="NCBI Taxonomy" id="1678237"/>
    <lineage>
        <taxon>Bacteria</taxon>
        <taxon>Bacillati</taxon>
        <taxon>Actinomycetota</taxon>
        <taxon>Actinomycetes</taxon>
        <taxon>Micrococcales</taxon>
        <taxon>Microbacteriaceae</taxon>
        <taxon>Microbacterium</taxon>
    </lineage>
</organism>
<reference evidence="2 3" key="1">
    <citation type="submission" date="2023-11" db="EMBL/GenBank/DDBJ databases">
        <title>Genome sequence of Microbacterium rhizosphaerae KACC 19337.</title>
        <authorList>
            <person name="Choi H."/>
            <person name="Kim S."/>
            <person name="Kim Y."/>
            <person name="Kwon S.-W."/>
            <person name="Heo J."/>
        </authorList>
    </citation>
    <scope>NUCLEOTIDE SEQUENCE [LARGE SCALE GENOMIC DNA]</scope>
    <source>
        <strain evidence="2 3">KACC 19337</strain>
    </source>
</reference>
<dbReference type="EMBL" id="CP139368">
    <property type="protein sequence ID" value="WPR90124.1"/>
    <property type="molecule type" value="Genomic_DNA"/>
</dbReference>
<dbReference type="InterPro" id="IPR036866">
    <property type="entry name" value="RibonucZ/Hydroxyglut_hydro"/>
</dbReference>
<dbReference type="SUPFAM" id="SSF56281">
    <property type="entry name" value="Metallo-hydrolase/oxidoreductase"/>
    <property type="match status" value="1"/>
</dbReference>
<gene>
    <name evidence="2" type="ORF">SM116_02225</name>
</gene>
<dbReference type="Gene3D" id="3.60.15.10">
    <property type="entry name" value="Ribonuclease Z/Hydroxyacylglutathione hydrolase-like"/>
    <property type="match status" value="1"/>
</dbReference>
<sequence>MGVPQEVAPGIHVATSRRTLTTSTVLIGGEEAFLVDPAWMPDELAALAAFVGGSRVVGGFATHAHHDHLLWHPGFGDAPRWASQRTTELARQERDALVEGLGAEFPHPLVELMGRVDAVAGRIPESAGFDIELIVHDGHAPGHTALWLPRERLLLAGDMLSDVELPLPFDPDDVPAYLEALDVLAPYAARAAVVVPGHGRVGADALTRLDADRRYIDDVVHRASSDDPRRANAGMDAEYERLRRLVGGAG</sequence>
<dbReference type="PANTHER" id="PTHR42951">
    <property type="entry name" value="METALLO-BETA-LACTAMASE DOMAIN-CONTAINING"/>
    <property type="match status" value="1"/>
</dbReference>
<protein>
    <submittedName>
        <fullName evidence="2">MBL fold metallo-hydrolase</fullName>
    </submittedName>
</protein>
<feature type="domain" description="Metallo-beta-lactamase" evidence="1">
    <location>
        <begin position="21"/>
        <end position="198"/>
    </location>
</feature>
<evidence type="ECO:0000313" key="2">
    <source>
        <dbReference type="EMBL" id="WPR90124.1"/>
    </source>
</evidence>